<comment type="caution">
    <text evidence="2">The sequence shown here is derived from an EMBL/GenBank/DDBJ whole genome shotgun (WGS) entry which is preliminary data.</text>
</comment>
<sequence>MFLFKGRSSNNKKPSRVDRQSAASSPKDTSTDSSSFSDLSSVSSAQTLVGLSPKRCSNSCKDAAPPLARGTYICMWQTATDQVKVRIVQEQQFERAGPLWWGVSIAADDKWDSSEKKYASESQLPRYCRVEKARGKLHEALLFSSHANASVGMMSH</sequence>
<dbReference type="Proteomes" id="UP001203297">
    <property type="component" value="Unassembled WGS sequence"/>
</dbReference>
<feature type="compositionally biased region" description="Low complexity" evidence="1">
    <location>
        <begin position="21"/>
        <end position="38"/>
    </location>
</feature>
<accession>A0AAD4LWM3</accession>
<dbReference type="AlphaFoldDB" id="A0AAD4LWM3"/>
<evidence type="ECO:0000256" key="1">
    <source>
        <dbReference type="SAM" id="MobiDB-lite"/>
    </source>
</evidence>
<name>A0AAD4LWM3_9AGAM</name>
<evidence type="ECO:0000313" key="3">
    <source>
        <dbReference type="Proteomes" id="UP001203297"/>
    </source>
</evidence>
<organism evidence="2 3">
    <name type="scientific">Multifurca ochricompacta</name>
    <dbReference type="NCBI Taxonomy" id="376703"/>
    <lineage>
        <taxon>Eukaryota</taxon>
        <taxon>Fungi</taxon>
        <taxon>Dikarya</taxon>
        <taxon>Basidiomycota</taxon>
        <taxon>Agaricomycotina</taxon>
        <taxon>Agaricomycetes</taxon>
        <taxon>Russulales</taxon>
        <taxon>Russulaceae</taxon>
        <taxon>Multifurca</taxon>
    </lineage>
</organism>
<dbReference type="EMBL" id="WTXG01000127">
    <property type="protein sequence ID" value="KAI0292246.1"/>
    <property type="molecule type" value="Genomic_DNA"/>
</dbReference>
<gene>
    <name evidence="2" type="ORF">B0F90DRAFT_1920371</name>
</gene>
<keyword evidence="3" id="KW-1185">Reference proteome</keyword>
<proteinExistence type="predicted"/>
<evidence type="ECO:0000313" key="2">
    <source>
        <dbReference type="EMBL" id="KAI0292246.1"/>
    </source>
</evidence>
<protein>
    <submittedName>
        <fullName evidence="2">Uncharacterized protein</fullName>
    </submittedName>
</protein>
<feature type="region of interest" description="Disordered" evidence="1">
    <location>
        <begin position="1"/>
        <end position="38"/>
    </location>
</feature>
<reference evidence="2" key="1">
    <citation type="journal article" date="2022" name="New Phytol.">
        <title>Evolutionary transition to the ectomycorrhizal habit in the genomes of a hyperdiverse lineage of mushroom-forming fungi.</title>
        <authorList>
            <person name="Looney B."/>
            <person name="Miyauchi S."/>
            <person name="Morin E."/>
            <person name="Drula E."/>
            <person name="Courty P.E."/>
            <person name="Kohler A."/>
            <person name="Kuo A."/>
            <person name="LaButti K."/>
            <person name="Pangilinan J."/>
            <person name="Lipzen A."/>
            <person name="Riley R."/>
            <person name="Andreopoulos W."/>
            <person name="He G."/>
            <person name="Johnson J."/>
            <person name="Nolan M."/>
            <person name="Tritt A."/>
            <person name="Barry K.W."/>
            <person name="Grigoriev I.V."/>
            <person name="Nagy L.G."/>
            <person name="Hibbett D."/>
            <person name="Henrissat B."/>
            <person name="Matheny P.B."/>
            <person name="Labbe J."/>
            <person name="Martin F.M."/>
        </authorList>
    </citation>
    <scope>NUCLEOTIDE SEQUENCE</scope>
    <source>
        <strain evidence="2">BPL690</strain>
    </source>
</reference>